<comment type="caution">
    <text evidence="1">Lacks conserved residue(s) required for the propagation of feature annotation.</text>
</comment>
<keyword evidence="2" id="KW-1133">Transmembrane helix</keyword>
<keyword evidence="1" id="KW-1015">Disulfide bond</keyword>
<dbReference type="Pfam" id="PF00020">
    <property type="entry name" value="TNFR_c6"/>
    <property type="match status" value="1"/>
</dbReference>
<reference evidence="5" key="1">
    <citation type="submission" date="2013-03" db="EMBL/GenBank/DDBJ databases">
        <authorList>
            <person name="Jeffery W."/>
            <person name="Warren W."/>
            <person name="Wilson R.K."/>
        </authorList>
    </citation>
    <scope>NUCLEOTIDE SEQUENCE</scope>
    <source>
        <strain evidence="5">female</strain>
    </source>
</reference>
<dbReference type="GeneTree" id="ENSGT00950000183126"/>
<dbReference type="InterPro" id="IPR001368">
    <property type="entry name" value="TNFR/NGFR_Cys_rich_reg"/>
</dbReference>
<dbReference type="GO" id="GO:0046642">
    <property type="term" value="P:negative regulation of alpha-beta T cell proliferation"/>
    <property type="evidence" value="ECO:0007669"/>
    <property type="project" value="TreeGrafter"/>
</dbReference>
<feature type="transmembrane region" description="Helical" evidence="2">
    <location>
        <begin position="166"/>
        <end position="186"/>
    </location>
</feature>
<dbReference type="FunFam" id="2.10.50.10:FF:000007">
    <property type="entry name" value="TNF receptor superfamily member 14"/>
    <property type="match status" value="1"/>
</dbReference>
<dbReference type="GO" id="GO:2000406">
    <property type="term" value="P:positive regulation of T cell migration"/>
    <property type="evidence" value="ECO:0007669"/>
    <property type="project" value="TreeGrafter"/>
</dbReference>
<dbReference type="STRING" id="7994.ENSAMXP00000041162"/>
<keyword evidence="2" id="KW-0472">Membrane</keyword>
<reference evidence="5" key="2">
    <citation type="journal article" date="2014" name="Nat. Commun.">
        <title>The cavefish genome reveals candidate genes for eye loss.</title>
        <authorList>
            <person name="McGaugh S.E."/>
            <person name="Gross J.B."/>
            <person name="Aken B."/>
            <person name="Blin M."/>
            <person name="Borowsky R."/>
            <person name="Chalopin D."/>
            <person name="Hinaux H."/>
            <person name="Jeffery W.R."/>
            <person name="Keene A."/>
            <person name="Ma L."/>
            <person name="Minx P."/>
            <person name="Murphy D."/>
            <person name="O'Quin K.E."/>
            <person name="Retaux S."/>
            <person name="Rohner N."/>
            <person name="Searle S.M."/>
            <person name="Stahl B.A."/>
            <person name="Tabin C."/>
            <person name="Volff J.N."/>
            <person name="Yoshizawa M."/>
            <person name="Warren W.C."/>
        </authorList>
    </citation>
    <scope>NUCLEOTIDE SEQUENCE [LARGE SCALE GENOMIC DNA]</scope>
    <source>
        <strain evidence="5">female</strain>
    </source>
</reference>
<reference evidence="4" key="3">
    <citation type="submission" date="2025-08" db="UniProtKB">
        <authorList>
            <consortium name="Ensembl"/>
        </authorList>
    </citation>
    <scope>IDENTIFICATION</scope>
</reference>
<dbReference type="PROSITE" id="PS50050">
    <property type="entry name" value="TNFR_NGFR_2"/>
    <property type="match status" value="1"/>
</dbReference>
<evidence type="ECO:0000256" key="1">
    <source>
        <dbReference type="PROSITE-ProRule" id="PRU00206"/>
    </source>
</evidence>
<protein>
    <recommendedName>
        <fullName evidence="3">TNFR-Cys domain-containing protein</fullName>
    </recommendedName>
</protein>
<evidence type="ECO:0000313" key="5">
    <source>
        <dbReference type="Proteomes" id="UP000018467"/>
    </source>
</evidence>
<dbReference type="CDD" id="cd13405">
    <property type="entry name" value="TNFRSF14_teleost"/>
    <property type="match status" value="1"/>
</dbReference>
<dbReference type="SUPFAM" id="SSF57586">
    <property type="entry name" value="TNF receptor-like"/>
    <property type="match status" value="2"/>
</dbReference>
<dbReference type="InParanoid" id="A0A3B1JFH7"/>
<dbReference type="AlphaFoldDB" id="A0A3B1JFH7"/>
<dbReference type="SMART" id="SM00208">
    <property type="entry name" value="TNFR"/>
    <property type="match status" value="3"/>
</dbReference>
<dbReference type="FunCoup" id="A0A3B1JFH7">
    <property type="interactions" value="1136"/>
</dbReference>
<dbReference type="PROSITE" id="PS00652">
    <property type="entry name" value="TNFR_NGFR_1"/>
    <property type="match status" value="2"/>
</dbReference>
<keyword evidence="5" id="KW-1185">Reference proteome</keyword>
<evidence type="ECO:0000256" key="2">
    <source>
        <dbReference type="SAM" id="Phobius"/>
    </source>
</evidence>
<feature type="disulfide bond" evidence="1">
    <location>
        <begin position="62"/>
        <end position="77"/>
    </location>
</feature>
<dbReference type="PANTHER" id="PTHR46838">
    <property type="entry name" value="TUMOR NECROSIS FACTOR RECEPTOR SUPERFAMILY MEMBER 14"/>
    <property type="match status" value="1"/>
</dbReference>
<dbReference type="Gene3D" id="2.10.50.10">
    <property type="entry name" value="Tumor Necrosis Factor Receptor, subunit A, domain 2"/>
    <property type="match status" value="3"/>
</dbReference>
<evidence type="ECO:0000313" key="4">
    <source>
        <dbReference type="Ensembl" id="ENSAMXP00000041162.1"/>
    </source>
</evidence>
<feature type="transmembrane region" description="Helical" evidence="2">
    <location>
        <begin position="192"/>
        <end position="216"/>
    </location>
</feature>
<feature type="domain" description="TNFR-Cys" evidence="3">
    <location>
        <begin position="61"/>
        <end position="100"/>
    </location>
</feature>
<accession>A0A3B1JFH7</accession>
<dbReference type="GO" id="GO:0002720">
    <property type="term" value="P:positive regulation of cytokine production involved in immune response"/>
    <property type="evidence" value="ECO:0007669"/>
    <property type="project" value="TreeGrafter"/>
</dbReference>
<reference evidence="4" key="4">
    <citation type="submission" date="2025-09" db="UniProtKB">
        <authorList>
            <consortium name="Ensembl"/>
        </authorList>
    </citation>
    <scope>IDENTIFICATION</scope>
</reference>
<feature type="repeat" description="TNFR-Cys" evidence="1">
    <location>
        <begin position="61"/>
        <end position="100"/>
    </location>
</feature>
<dbReference type="Ensembl" id="ENSAMXT00000029874.1">
    <property type="protein sequence ID" value="ENSAMXP00000041162.1"/>
    <property type="gene ID" value="ENSAMXG00000006469.2"/>
</dbReference>
<evidence type="ECO:0000259" key="3">
    <source>
        <dbReference type="PROSITE" id="PS50050"/>
    </source>
</evidence>
<dbReference type="GO" id="GO:0050830">
    <property type="term" value="P:defense response to Gram-positive bacterium"/>
    <property type="evidence" value="ECO:0007669"/>
    <property type="project" value="TreeGrafter"/>
</dbReference>
<organism evidence="4 5">
    <name type="scientific">Astyanax mexicanus</name>
    <name type="common">Blind cave fish</name>
    <name type="synonym">Astyanax fasciatus mexicanus</name>
    <dbReference type="NCBI Taxonomy" id="7994"/>
    <lineage>
        <taxon>Eukaryota</taxon>
        <taxon>Metazoa</taxon>
        <taxon>Chordata</taxon>
        <taxon>Craniata</taxon>
        <taxon>Vertebrata</taxon>
        <taxon>Euteleostomi</taxon>
        <taxon>Actinopterygii</taxon>
        <taxon>Neopterygii</taxon>
        <taxon>Teleostei</taxon>
        <taxon>Ostariophysi</taxon>
        <taxon>Characiformes</taxon>
        <taxon>Characoidei</taxon>
        <taxon>Acestrorhamphidae</taxon>
        <taxon>Acestrorhamphinae</taxon>
        <taxon>Astyanax</taxon>
    </lineage>
</organism>
<dbReference type="PANTHER" id="PTHR46838:SF1">
    <property type="entry name" value="TUMOR NECROSIS FACTOR RECEPTOR SUPERFAMILY MEMBER 14"/>
    <property type="match status" value="1"/>
</dbReference>
<dbReference type="Bgee" id="ENSAMXG00000006469">
    <property type="expression patterns" value="Expressed in camera-type eye and 10 other cell types or tissues"/>
</dbReference>
<feature type="transmembrane region" description="Helical" evidence="2">
    <location>
        <begin position="228"/>
        <end position="251"/>
    </location>
</feature>
<dbReference type="GO" id="GO:0050829">
    <property type="term" value="P:defense response to Gram-negative bacterium"/>
    <property type="evidence" value="ECO:0007669"/>
    <property type="project" value="TreeGrafter"/>
</dbReference>
<sequence length="287" mass="31667">MISSLDVFFVSVAINTLNFKLCYSACARAEYEVNGECCPMCAPGNRVYKHCTEFTSTTCVPCSNSSYTSQPNGLLSCLPCTHCDPGKVKTVCTRQSDAVCEPLEGFYCTDHRSGGCIQATEHTKCSPGEYIQQTGQHASVDTVCSGCAEGTFSNGSLHTCRPHSHLIIYLYCYCNTAVSFRVIKFYPSVFTLLIYVILACVCPVFFPLFFFFFVFLPCFPVLCPQSCAFLSTWHCFVIFLAALPISGYHLWSVCNPAHLITGLTLPVYNLAVYECLLVESFVSLSCV</sequence>
<proteinExistence type="predicted"/>
<dbReference type="GO" id="GO:0009897">
    <property type="term" value="C:external side of plasma membrane"/>
    <property type="evidence" value="ECO:0007669"/>
    <property type="project" value="TreeGrafter"/>
</dbReference>
<keyword evidence="2" id="KW-0812">Transmembrane</keyword>
<dbReference type="Proteomes" id="UP000018467">
    <property type="component" value="Unassembled WGS sequence"/>
</dbReference>
<name>A0A3B1JFH7_ASTMX</name>